<protein>
    <recommendedName>
        <fullName evidence="4">DUF2613 domain-containing protein</fullName>
    </recommendedName>
</protein>
<keyword evidence="1" id="KW-0732">Signal</keyword>
<feature type="chain" id="PRO_5008002077" description="DUF2613 domain-containing protein" evidence="1">
    <location>
        <begin position="34"/>
        <end position="64"/>
    </location>
</feature>
<name>A0A172UHP1_9MYCO</name>
<dbReference type="KEGG" id="madi:A7U43_03735"/>
<accession>A0A172UHP1</accession>
<dbReference type="EMBL" id="CP015596">
    <property type="protein sequence ID" value="ANE78568.1"/>
    <property type="molecule type" value="Genomic_DNA"/>
</dbReference>
<evidence type="ECO:0000313" key="2">
    <source>
        <dbReference type="EMBL" id="ANE78568.1"/>
    </source>
</evidence>
<feature type="signal peptide" evidence="1">
    <location>
        <begin position="1"/>
        <end position="33"/>
    </location>
</feature>
<dbReference type="RefSeq" id="WP_067991293.1">
    <property type="nucleotide sequence ID" value="NZ_CP015596.1"/>
</dbReference>
<dbReference type="Proteomes" id="UP000077143">
    <property type="component" value="Chromosome"/>
</dbReference>
<organism evidence="2 3">
    <name type="scientific">Mycobacterium adipatum</name>
    <dbReference type="NCBI Taxonomy" id="1682113"/>
    <lineage>
        <taxon>Bacteria</taxon>
        <taxon>Bacillati</taxon>
        <taxon>Actinomycetota</taxon>
        <taxon>Actinomycetes</taxon>
        <taxon>Mycobacteriales</taxon>
        <taxon>Mycobacteriaceae</taxon>
        <taxon>Mycobacterium</taxon>
    </lineage>
</organism>
<reference evidence="2 3" key="1">
    <citation type="submission" date="2016-05" db="EMBL/GenBank/DDBJ databases">
        <title>Complete genome sequence of a phthalic acid esters degrading Mycobacterium sp. YC-RL4.</title>
        <authorList>
            <person name="Ren L."/>
            <person name="Fan S."/>
            <person name="Ruth N."/>
            <person name="Jia Y."/>
            <person name="Wang J."/>
            <person name="Qiao C."/>
        </authorList>
    </citation>
    <scope>NUCLEOTIDE SEQUENCE [LARGE SCALE GENOMIC DNA]</scope>
    <source>
        <strain evidence="2 3">YC-RL4</strain>
    </source>
</reference>
<gene>
    <name evidence="2" type="ORF">A7U43_03735</name>
</gene>
<evidence type="ECO:0000313" key="3">
    <source>
        <dbReference type="Proteomes" id="UP000077143"/>
    </source>
</evidence>
<dbReference type="AlphaFoldDB" id="A0A172UHP1"/>
<proteinExistence type="predicted"/>
<evidence type="ECO:0008006" key="4">
    <source>
        <dbReference type="Google" id="ProtNLM"/>
    </source>
</evidence>
<keyword evidence="3" id="KW-1185">Reference proteome</keyword>
<evidence type="ECO:0000256" key="1">
    <source>
        <dbReference type="SAM" id="SignalP"/>
    </source>
</evidence>
<sequence>MKSIGHHFAAGFALLGATAILAIGAITTNQAMAATAVAPDASVVQTVSTHASGDTGEHNFLYGR</sequence>